<dbReference type="InParanoid" id="A0A136J995"/>
<gene>
    <name evidence="2" type="ORF">Micbo1qcDRAFT_172565</name>
</gene>
<evidence type="ECO:0000313" key="2">
    <source>
        <dbReference type="EMBL" id="KXJ93656.1"/>
    </source>
</evidence>
<feature type="signal peptide" evidence="1">
    <location>
        <begin position="1"/>
        <end position="19"/>
    </location>
</feature>
<dbReference type="EMBL" id="KQ964247">
    <property type="protein sequence ID" value="KXJ93656.1"/>
    <property type="molecule type" value="Genomic_DNA"/>
</dbReference>
<evidence type="ECO:0000256" key="1">
    <source>
        <dbReference type="SAM" id="SignalP"/>
    </source>
</evidence>
<reference evidence="3" key="1">
    <citation type="submission" date="2016-02" db="EMBL/GenBank/DDBJ databases">
        <title>Draft genome sequence of Microdochium bolleyi, a fungal endophyte of beachgrass.</title>
        <authorList>
            <consortium name="DOE Joint Genome Institute"/>
            <person name="David A.S."/>
            <person name="May G."/>
            <person name="Haridas S."/>
            <person name="Lim J."/>
            <person name="Wang M."/>
            <person name="Labutti K."/>
            <person name="Lipzen A."/>
            <person name="Barry K."/>
            <person name="Grigoriev I.V."/>
        </authorList>
    </citation>
    <scope>NUCLEOTIDE SEQUENCE [LARGE SCALE GENOMIC DNA]</scope>
    <source>
        <strain evidence="3">J235TASD1</strain>
    </source>
</reference>
<protein>
    <submittedName>
        <fullName evidence="2">Uncharacterized protein</fullName>
    </submittedName>
</protein>
<name>A0A136J995_9PEZI</name>
<keyword evidence="3" id="KW-1185">Reference proteome</keyword>
<keyword evidence="1" id="KW-0732">Signal</keyword>
<evidence type="ECO:0000313" key="3">
    <source>
        <dbReference type="Proteomes" id="UP000070501"/>
    </source>
</evidence>
<organism evidence="2 3">
    <name type="scientific">Microdochium bolleyi</name>
    <dbReference type="NCBI Taxonomy" id="196109"/>
    <lineage>
        <taxon>Eukaryota</taxon>
        <taxon>Fungi</taxon>
        <taxon>Dikarya</taxon>
        <taxon>Ascomycota</taxon>
        <taxon>Pezizomycotina</taxon>
        <taxon>Sordariomycetes</taxon>
        <taxon>Xylariomycetidae</taxon>
        <taxon>Xylariales</taxon>
        <taxon>Microdochiaceae</taxon>
        <taxon>Microdochium</taxon>
    </lineage>
</organism>
<accession>A0A136J995</accession>
<proteinExistence type="predicted"/>
<dbReference type="AlphaFoldDB" id="A0A136J995"/>
<sequence length="189" mass="21388">MRFTSIATIATAAISPVLGWELTIWKEKDCWGRQGGNELMVIKGTGEMSWCAGIENDRWPSQVTDCRYFRDNGNDTQDGPYPCTGQFRTARSFVVRRGNVRYYQIFDSHPQVSDGHRCFNMLYKFPDADSARDEIGTLREGAVFRNENNRCRNAVSQRLQSGPPDEWHIRGLVAWDAPGGAKRAVDFSG</sequence>
<dbReference type="Proteomes" id="UP000070501">
    <property type="component" value="Unassembled WGS sequence"/>
</dbReference>
<feature type="chain" id="PRO_5007293596" evidence="1">
    <location>
        <begin position="20"/>
        <end position="189"/>
    </location>
</feature>